<dbReference type="InterPro" id="IPR012337">
    <property type="entry name" value="RNaseH-like_sf"/>
</dbReference>
<dbReference type="EMBL" id="VYDA01000061">
    <property type="protein sequence ID" value="MYH60519.1"/>
    <property type="molecule type" value="Genomic_DNA"/>
</dbReference>
<keyword evidence="3 5" id="KW-0269">Exonuclease</keyword>
<keyword evidence="2" id="KW-0378">Hydrolase</keyword>
<dbReference type="SMART" id="SM00479">
    <property type="entry name" value="EXOIII"/>
    <property type="match status" value="1"/>
</dbReference>
<dbReference type="PANTHER" id="PTHR30231:SF4">
    <property type="entry name" value="PROTEIN NEN2"/>
    <property type="match status" value="1"/>
</dbReference>
<dbReference type="GO" id="GO:0003676">
    <property type="term" value="F:nucleic acid binding"/>
    <property type="evidence" value="ECO:0007669"/>
    <property type="project" value="InterPro"/>
</dbReference>
<reference evidence="5" key="1">
    <citation type="submission" date="2019-09" db="EMBL/GenBank/DDBJ databases">
        <title>Characterisation of the sponge microbiome using genome-centric metagenomics.</title>
        <authorList>
            <person name="Engelberts J.P."/>
            <person name="Robbins S.J."/>
            <person name="De Goeij J.M."/>
            <person name="Aranda M."/>
            <person name="Bell S.C."/>
            <person name="Webster N.S."/>
        </authorList>
    </citation>
    <scope>NUCLEOTIDE SEQUENCE</scope>
    <source>
        <strain evidence="5">SB0675_bin_29</strain>
    </source>
</reference>
<dbReference type="Pfam" id="PF00929">
    <property type="entry name" value="RNase_T"/>
    <property type="match status" value="1"/>
</dbReference>
<evidence type="ECO:0000256" key="1">
    <source>
        <dbReference type="ARBA" id="ARBA00022722"/>
    </source>
</evidence>
<accession>A0A6B1FV72</accession>
<protein>
    <submittedName>
        <fullName evidence="5">3'-5' exonuclease</fullName>
    </submittedName>
</protein>
<dbReference type="GO" id="GO:0008408">
    <property type="term" value="F:3'-5' exonuclease activity"/>
    <property type="evidence" value="ECO:0007669"/>
    <property type="project" value="TreeGrafter"/>
</dbReference>
<comment type="caution">
    <text evidence="5">The sequence shown here is derived from an EMBL/GenBank/DDBJ whole genome shotgun (WGS) entry which is preliminary data.</text>
</comment>
<dbReference type="PANTHER" id="PTHR30231">
    <property type="entry name" value="DNA POLYMERASE III SUBUNIT EPSILON"/>
    <property type="match status" value="1"/>
</dbReference>
<dbReference type="AlphaFoldDB" id="A0A6B1FV72"/>
<proteinExistence type="predicted"/>
<keyword evidence="1" id="KW-0540">Nuclease</keyword>
<evidence type="ECO:0000313" key="5">
    <source>
        <dbReference type="EMBL" id="MYH60519.1"/>
    </source>
</evidence>
<name>A0A6B1FV72_9CHLR</name>
<sequence length="214" mass="23725">MGKCGFANRQTSPVPDFSPLTMQTGNPMRNTAAEQALTIFQDGPLFFDTETTGLSNAAEIVEVGVVDAEGKTVLESLVRPRRRIPADAVTVHGISNEMVRGAPTWAEIWPDVQLLFRGRRVGIFNADFDLRMLRQSHRQHSLPWEAFGGSAICVMKLYARFYGERMGVKNARWQSLQKAGRQCGIALPNKHRAVDDARLTCAVFRHMAGLPVSV</sequence>
<organism evidence="5">
    <name type="scientific">Caldilineaceae bacterium SB0675_bin_29</name>
    <dbReference type="NCBI Taxonomy" id="2605266"/>
    <lineage>
        <taxon>Bacteria</taxon>
        <taxon>Bacillati</taxon>
        <taxon>Chloroflexota</taxon>
        <taxon>Caldilineae</taxon>
        <taxon>Caldilineales</taxon>
        <taxon>Caldilineaceae</taxon>
    </lineage>
</organism>
<dbReference type="CDD" id="cd06127">
    <property type="entry name" value="DEDDh"/>
    <property type="match status" value="1"/>
</dbReference>
<evidence type="ECO:0000256" key="2">
    <source>
        <dbReference type="ARBA" id="ARBA00022801"/>
    </source>
</evidence>
<feature type="domain" description="Exonuclease" evidence="4">
    <location>
        <begin position="43"/>
        <end position="213"/>
    </location>
</feature>
<dbReference type="SUPFAM" id="SSF53098">
    <property type="entry name" value="Ribonuclease H-like"/>
    <property type="match status" value="1"/>
</dbReference>
<dbReference type="InterPro" id="IPR036397">
    <property type="entry name" value="RNaseH_sf"/>
</dbReference>
<evidence type="ECO:0000256" key="3">
    <source>
        <dbReference type="ARBA" id="ARBA00022839"/>
    </source>
</evidence>
<dbReference type="InterPro" id="IPR013520">
    <property type="entry name" value="Ribonucl_H"/>
</dbReference>
<gene>
    <name evidence="5" type="ORF">F4148_01680</name>
</gene>
<evidence type="ECO:0000259" key="4">
    <source>
        <dbReference type="SMART" id="SM00479"/>
    </source>
</evidence>
<dbReference type="Gene3D" id="3.30.420.10">
    <property type="entry name" value="Ribonuclease H-like superfamily/Ribonuclease H"/>
    <property type="match status" value="1"/>
</dbReference>